<accession>A0A9Q3ICC5</accession>
<dbReference type="OrthoDB" id="3059824at2759"/>
<keyword evidence="7" id="KW-0460">Magnesium</keyword>
<protein>
    <recommendedName>
        <fullName evidence="16">Integrase catalytic domain-containing protein</fullName>
    </recommendedName>
</protein>
<proteinExistence type="predicted"/>
<dbReference type="GO" id="GO:0016787">
    <property type="term" value="F:hydrolase activity"/>
    <property type="evidence" value="ECO:0007669"/>
    <property type="project" value="UniProtKB-KW"/>
</dbReference>
<keyword evidence="8" id="KW-0694">RNA-binding</keyword>
<dbReference type="GO" id="GO:0046872">
    <property type="term" value="F:metal ion binding"/>
    <property type="evidence" value="ECO:0007669"/>
    <property type="project" value="UniProtKB-KW"/>
</dbReference>
<dbReference type="GO" id="GO:0004519">
    <property type="term" value="F:endonuclease activity"/>
    <property type="evidence" value="ECO:0007669"/>
    <property type="project" value="UniProtKB-KW"/>
</dbReference>
<dbReference type="GO" id="GO:0003887">
    <property type="term" value="F:DNA-directed DNA polymerase activity"/>
    <property type="evidence" value="ECO:0007669"/>
    <property type="project" value="UniProtKB-KW"/>
</dbReference>
<feature type="non-terminal residue" evidence="17">
    <location>
        <position position="1"/>
    </location>
</feature>
<evidence type="ECO:0000256" key="4">
    <source>
        <dbReference type="ARBA" id="ARBA00022723"/>
    </source>
</evidence>
<keyword evidence="11" id="KW-0239">DNA-directed DNA polymerase</keyword>
<evidence type="ECO:0000256" key="3">
    <source>
        <dbReference type="ARBA" id="ARBA00022722"/>
    </source>
</evidence>
<evidence type="ECO:0000256" key="2">
    <source>
        <dbReference type="ARBA" id="ARBA00022695"/>
    </source>
</evidence>
<dbReference type="PANTHER" id="PTHR42648:SF11">
    <property type="entry name" value="TRANSPOSON TY4-P GAG-POL POLYPROTEIN"/>
    <property type="match status" value="1"/>
</dbReference>
<evidence type="ECO:0000313" key="18">
    <source>
        <dbReference type="Proteomes" id="UP000765509"/>
    </source>
</evidence>
<dbReference type="GO" id="GO:0005634">
    <property type="term" value="C:nucleus"/>
    <property type="evidence" value="ECO:0007669"/>
    <property type="project" value="UniProtKB-ARBA"/>
</dbReference>
<evidence type="ECO:0000256" key="11">
    <source>
        <dbReference type="ARBA" id="ARBA00022932"/>
    </source>
</evidence>
<dbReference type="GO" id="GO:0015074">
    <property type="term" value="P:DNA integration"/>
    <property type="evidence" value="ECO:0007669"/>
    <property type="project" value="UniProtKB-KW"/>
</dbReference>
<dbReference type="GO" id="GO:0006310">
    <property type="term" value="P:DNA recombination"/>
    <property type="evidence" value="ECO:0007669"/>
    <property type="project" value="UniProtKB-KW"/>
</dbReference>
<gene>
    <name evidence="17" type="ORF">O181_073755</name>
</gene>
<comment type="catalytic activity">
    <reaction evidence="14">
        <text>DNA(n) + a 2'-deoxyribonucleoside 5'-triphosphate = DNA(n+1) + diphosphate</text>
        <dbReference type="Rhea" id="RHEA:22508"/>
        <dbReference type="Rhea" id="RHEA-COMP:17339"/>
        <dbReference type="Rhea" id="RHEA-COMP:17340"/>
        <dbReference type="ChEBI" id="CHEBI:33019"/>
        <dbReference type="ChEBI" id="CHEBI:61560"/>
        <dbReference type="ChEBI" id="CHEBI:173112"/>
        <dbReference type="EC" id="2.7.7.49"/>
    </reaction>
</comment>
<evidence type="ECO:0000256" key="6">
    <source>
        <dbReference type="ARBA" id="ARBA00022801"/>
    </source>
</evidence>
<dbReference type="GO" id="GO:0003964">
    <property type="term" value="F:RNA-directed DNA polymerase activity"/>
    <property type="evidence" value="ECO:0007669"/>
    <property type="project" value="UniProtKB-KW"/>
</dbReference>
<evidence type="ECO:0000256" key="1">
    <source>
        <dbReference type="ARBA" id="ARBA00022578"/>
    </source>
</evidence>
<feature type="domain" description="Integrase catalytic" evidence="16">
    <location>
        <begin position="378"/>
        <end position="542"/>
    </location>
</feature>
<dbReference type="Gene3D" id="3.30.420.10">
    <property type="entry name" value="Ribonuclease H-like superfamily/Ribonuclease H"/>
    <property type="match status" value="1"/>
</dbReference>
<dbReference type="Pfam" id="PF25597">
    <property type="entry name" value="SH3_retrovirus"/>
    <property type="match status" value="1"/>
</dbReference>
<keyword evidence="11" id="KW-0808">Transferase</keyword>
<dbReference type="PANTHER" id="PTHR42648">
    <property type="entry name" value="TRANSPOSASE, PUTATIVE-RELATED"/>
    <property type="match status" value="1"/>
</dbReference>
<evidence type="ECO:0000256" key="12">
    <source>
        <dbReference type="ARBA" id="ARBA00023172"/>
    </source>
</evidence>
<dbReference type="InterPro" id="IPR012337">
    <property type="entry name" value="RNaseH-like_sf"/>
</dbReference>
<keyword evidence="12" id="KW-0233">DNA recombination</keyword>
<dbReference type="AlphaFoldDB" id="A0A9Q3ICC5"/>
<evidence type="ECO:0000256" key="15">
    <source>
        <dbReference type="ARBA" id="ARBA00049244"/>
    </source>
</evidence>
<organism evidence="17 18">
    <name type="scientific">Austropuccinia psidii MF-1</name>
    <dbReference type="NCBI Taxonomy" id="1389203"/>
    <lineage>
        <taxon>Eukaryota</taxon>
        <taxon>Fungi</taxon>
        <taxon>Dikarya</taxon>
        <taxon>Basidiomycota</taxon>
        <taxon>Pucciniomycotina</taxon>
        <taxon>Pucciniomycetes</taxon>
        <taxon>Pucciniales</taxon>
        <taxon>Sphaerophragmiaceae</taxon>
        <taxon>Austropuccinia</taxon>
    </lineage>
</organism>
<dbReference type="Proteomes" id="UP000765509">
    <property type="component" value="Unassembled WGS sequence"/>
</dbReference>
<reference evidence="17" key="1">
    <citation type="submission" date="2021-03" db="EMBL/GenBank/DDBJ databases">
        <title>Draft genome sequence of rust myrtle Austropuccinia psidii MF-1, a brazilian biotype.</title>
        <authorList>
            <person name="Quecine M.C."/>
            <person name="Pachon D.M.R."/>
            <person name="Bonatelli M.L."/>
            <person name="Correr F.H."/>
            <person name="Franceschini L.M."/>
            <person name="Leite T.F."/>
            <person name="Margarido G.R.A."/>
            <person name="Almeida C.A."/>
            <person name="Ferrarezi J.A."/>
            <person name="Labate C.A."/>
        </authorList>
    </citation>
    <scope>NUCLEOTIDE SEQUENCE</scope>
    <source>
        <strain evidence="17">MF-1</strain>
    </source>
</reference>
<dbReference type="InterPro" id="IPR039537">
    <property type="entry name" value="Retrotran_Ty1/copia-like"/>
</dbReference>
<keyword evidence="1" id="KW-0815">Transposition</keyword>
<dbReference type="PROSITE" id="PS50994">
    <property type="entry name" value="INTEGRASE"/>
    <property type="match status" value="1"/>
</dbReference>
<keyword evidence="9" id="KW-0229">DNA integration</keyword>
<dbReference type="InterPro" id="IPR036397">
    <property type="entry name" value="RNaseH_sf"/>
</dbReference>
<dbReference type="EMBL" id="AVOT02039061">
    <property type="protein sequence ID" value="MBW0534040.1"/>
    <property type="molecule type" value="Genomic_DNA"/>
</dbReference>
<comment type="catalytic activity">
    <reaction evidence="15">
        <text>DNA(n) + a 2'-deoxyribonucleoside 5'-triphosphate = DNA(n+1) + diphosphate</text>
        <dbReference type="Rhea" id="RHEA:22508"/>
        <dbReference type="Rhea" id="RHEA-COMP:17339"/>
        <dbReference type="Rhea" id="RHEA-COMP:17340"/>
        <dbReference type="ChEBI" id="CHEBI:33019"/>
        <dbReference type="ChEBI" id="CHEBI:61560"/>
        <dbReference type="ChEBI" id="CHEBI:173112"/>
        <dbReference type="EC" id="2.7.7.7"/>
    </reaction>
</comment>
<evidence type="ECO:0000256" key="9">
    <source>
        <dbReference type="ARBA" id="ARBA00022908"/>
    </source>
</evidence>
<evidence type="ECO:0000256" key="14">
    <source>
        <dbReference type="ARBA" id="ARBA00048173"/>
    </source>
</evidence>
<dbReference type="GO" id="GO:0032196">
    <property type="term" value="P:transposition"/>
    <property type="evidence" value="ECO:0007669"/>
    <property type="project" value="UniProtKB-KW"/>
</dbReference>
<keyword evidence="2" id="KW-0548">Nucleotidyltransferase</keyword>
<keyword evidence="5" id="KW-0255">Endonuclease</keyword>
<evidence type="ECO:0000256" key="10">
    <source>
        <dbReference type="ARBA" id="ARBA00022918"/>
    </source>
</evidence>
<evidence type="ECO:0000259" key="16">
    <source>
        <dbReference type="PROSITE" id="PS50994"/>
    </source>
</evidence>
<dbReference type="Pfam" id="PF07727">
    <property type="entry name" value="RVT_2"/>
    <property type="match status" value="1"/>
</dbReference>
<keyword evidence="13" id="KW-0511">Multifunctional enzyme</keyword>
<dbReference type="GO" id="GO:0003723">
    <property type="term" value="F:RNA binding"/>
    <property type="evidence" value="ECO:0007669"/>
    <property type="project" value="UniProtKB-KW"/>
</dbReference>
<sequence>KASFFLVIRQTVEDSIQSLLQPCTTASAMFDELQRQCNKSTHFDKLEVIRQFISLLNHSGPSNTPQWLVKHQEIYSRLLSWQVSLSELCGLFLQASHRVQDNINKSTFDVVLHNRLGRFNSPATFEQVSEAIQAAEMAAMAVVPVALIDHDASVSEVRYFPPNSSSSVPAAIPHHFYQATAGPPNQSPPQRLPSNMIEKAGVKQSLSSRNLVISACTARKASTGKDPQVYSVEADVMDYGFLVDSAADIHVSGDNPDFVISCQLTRTILLRLASSGHTSHLTAISSLRIPMPNGMLFVDNVYYCQAIRSTILSLGRLIEDGFHPLFNGFLMLPMQFLNLPFTQLKLGMNAWAMRPPESCQCAHSKSMKEKKTPMTRTQFGNPLDLLVSDVAGPFPANPAGNRFLLTLRDHATTFILTAPLKYRKDVPSRIIEWVKFLYGRVGRYPTQLRTDNAGKYSAALEANLRSMGTEWVLVEPYRPDFNGEAERVNRTLGDMAQTMLNTSNLPSSFWSYAYSCATNIHNRLPDTRTAPMTPMEQLLGIQSDPAQIYPFGARAIVHVPSEKRDKLEERGRECVLLTLPKSGHGWIFYDPRTKHIFQSSSAIFVDYQYLPVPVAKKKIGLPFILNHLKLGEVPTDAIAKKECAVMSTLHQPSDLLIPKTIRTALASDYRPEWRRAAEDKLRGFQQHDFWTPVLPTKGMKVLGGKWVFDVKRHADGSIERFKACYAARGFSQRPGVNCFNVYAPMASMNSLRLLLAMKVRFAMSLVAFDVRSAYLYSPIEEDVFVQAPVELRPEWNSKVMKLKKALYGTKQAVRCWWKFSLGIMCELGFEVSEVEPALYML</sequence>
<evidence type="ECO:0000256" key="8">
    <source>
        <dbReference type="ARBA" id="ARBA00022884"/>
    </source>
</evidence>
<evidence type="ECO:0000256" key="7">
    <source>
        <dbReference type="ARBA" id="ARBA00022842"/>
    </source>
</evidence>
<dbReference type="InterPro" id="IPR001584">
    <property type="entry name" value="Integrase_cat-core"/>
</dbReference>
<keyword evidence="4" id="KW-0479">Metal-binding</keyword>
<dbReference type="SUPFAM" id="SSF53098">
    <property type="entry name" value="Ribonuclease H-like"/>
    <property type="match status" value="1"/>
</dbReference>
<name>A0A9Q3ICC5_9BASI</name>
<keyword evidence="3" id="KW-0540">Nuclease</keyword>
<keyword evidence="18" id="KW-1185">Reference proteome</keyword>
<comment type="caution">
    <text evidence="17">The sequence shown here is derived from an EMBL/GenBank/DDBJ whole genome shotgun (WGS) entry which is preliminary data.</text>
</comment>
<dbReference type="InterPro" id="IPR057670">
    <property type="entry name" value="SH3_retrovirus"/>
</dbReference>
<evidence type="ECO:0000313" key="17">
    <source>
        <dbReference type="EMBL" id="MBW0534040.1"/>
    </source>
</evidence>
<evidence type="ECO:0000256" key="5">
    <source>
        <dbReference type="ARBA" id="ARBA00022759"/>
    </source>
</evidence>
<dbReference type="InterPro" id="IPR013103">
    <property type="entry name" value="RVT_2"/>
</dbReference>
<keyword evidence="6" id="KW-0378">Hydrolase</keyword>
<evidence type="ECO:0000256" key="13">
    <source>
        <dbReference type="ARBA" id="ARBA00023268"/>
    </source>
</evidence>
<keyword evidence="10" id="KW-0695">RNA-directed DNA polymerase</keyword>